<proteinExistence type="predicted"/>
<dbReference type="GeneID" id="70244857"/>
<sequence>MALAAVLDPVTKSSAAVFYYSQVKDRYNLAMRLFSLVGGSDSKYTDFNTSKSTATASSHLAAANFLGAMRVYGVATIPKVDTAPGDTTEVITQVSPVFNPVDKPSESRVQVPARVPLAVCEVTKGSVSTGYMSYLKEIDGRLQIVTYTITSSRSTSRITDRGLHAQSKLASCSILQKPCLFYQGSGKDVNFYNLTDGSTTTVKNTGGMALGSQLAATTVGDAIYVYFRTDDNKLVRVQGSGLKWTGQQEVSSHEINADSNISLVVHATPEGETDIHHFFWSGTEPIHESVTSDEQAFLDMMEQDDDDIVVVEY</sequence>
<evidence type="ECO:0008006" key="3">
    <source>
        <dbReference type="Google" id="ProtNLM"/>
    </source>
</evidence>
<dbReference type="Proteomes" id="UP001201262">
    <property type="component" value="Unassembled WGS sequence"/>
</dbReference>
<reference evidence="1" key="1">
    <citation type="submission" date="2021-12" db="EMBL/GenBank/DDBJ databases">
        <title>Convergent genome expansion in fungi linked to evolution of root-endophyte symbiosis.</title>
        <authorList>
            <consortium name="DOE Joint Genome Institute"/>
            <person name="Ke Y.-H."/>
            <person name="Bonito G."/>
            <person name="Liao H.-L."/>
            <person name="Looney B."/>
            <person name="Rojas-Flechas A."/>
            <person name="Nash J."/>
            <person name="Hameed K."/>
            <person name="Schadt C."/>
            <person name="Martin F."/>
            <person name="Crous P.W."/>
            <person name="Miettinen O."/>
            <person name="Magnuson J.K."/>
            <person name="Labbe J."/>
            <person name="Jacobson D."/>
            <person name="Doktycz M.J."/>
            <person name="Veneault-Fourrey C."/>
            <person name="Kuo A."/>
            <person name="Mondo S."/>
            <person name="Calhoun S."/>
            <person name="Riley R."/>
            <person name="Ohm R."/>
            <person name="LaButti K."/>
            <person name="Andreopoulos B."/>
            <person name="Pangilinan J."/>
            <person name="Nolan M."/>
            <person name="Tritt A."/>
            <person name="Clum A."/>
            <person name="Lipzen A."/>
            <person name="Daum C."/>
            <person name="Barry K."/>
            <person name="Grigoriev I.V."/>
            <person name="Vilgalys R."/>
        </authorList>
    </citation>
    <scope>NUCLEOTIDE SEQUENCE</scope>
    <source>
        <strain evidence="1">PMI_201</strain>
    </source>
</reference>
<accession>A0AAD4KEM6</accession>
<organism evidence="1 2">
    <name type="scientific">Talaromyces proteolyticus</name>
    <dbReference type="NCBI Taxonomy" id="1131652"/>
    <lineage>
        <taxon>Eukaryota</taxon>
        <taxon>Fungi</taxon>
        <taxon>Dikarya</taxon>
        <taxon>Ascomycota</taxon>
        <taxon>Pezizomycotina</taxon>
        <taxon>Eurotiomycetes</taxon>
        <taxon>Eurotiomycetidae</taxon>
        <taxon>Eurotiales</taxon>
        <taxon>Trichocomaceae</taxon>
        <taxon>Talaromyces</taxon>
        <taxon>Talaromyces sect. Bacilispori</taxon>
    </lineage>
</organism>
<keyword evidence="2" id="KW-1185">Reference proteome</keyword>
<evidence type="ECO:0000313" key="2">
    <source>
        <dbReference type="Proteomes" id="UP001201262"/>
    </source>
</evidence>
<protein>
    <recommendedName>
        <fullName evidence="3">Fucose-specific lectin</fullName>
    </recommendedName>
</protein>
<gene>
    <name evidence="1" type="ORF">BGW36DRAFT_364604</name>
</gene>
<dbReference type="SUPFAM" id="SSF89372">
    <property type="entry name" value="Fucose-specific lectin"/>
    <property type="match status" value="1"/>
</dbReference>
<evidence type="ECO:0000313" key="1">
    <source>
        <dbReference type="EMBL" id="KAH8689864.1"/>
    </source>
</evidence>
<name>A0AAD4KEM6_9EURO</name>
<comment type="caution">
    <text evidence="1">The sequence shown here is derived from an EMBL/GenBank/DDBJ whole genome shotgun (WGS) entry which is preliminary data.</text>
</comment>
<dbReference type="Gene3D" id="2.120.10.70">
    <property type="entry name" value="Fucose-specific lectin"/>
    <property type="match status" value="1"/>
</dbReference>
<dbReference type="AlphaFoldDB" id="A0AAD4KEM6"/>
<dbReference type="RefSeq" id="XP_046066147.1">
    <property type="nucleotide sequence ID" value="XM_046214570.1"/>
</dbReference>
<dbReference type="EMBL" id="JAJTJA010000014">
    <property type="protein sequence ID" value="KAH8689864.1"/>
    <property type="molecule type" value="Genomic_DNA"/>
</dbReference>